<gene>
    <name evidence="1" type="ORF">Ahy_A06g026713</name>
</gene>
<sequence length="103" mass="12057">MQVHDQLTASLFVDNLNNLERKKGLWVERPNNIYLKYCTFFVYLVNLPSQLKDTKIYDWVHFQSIHQSSVPISPLPPMPCEQVIYDGKIPFGFEVNPEKIEDS</sequence>
<dbReference type="EMBL" id="SDMP01000006">
    <property type="protein sequence ID" value="RYR51733.1"/>
    <property type="molecule type" value="Genomic_DNA"/>
</dbReference>
<accession>A0A445CLG7</accession>
<protein>
    <submittedName>
        <fullName evidence="1">Uncharacterized protein</fullName>
    </submittedName>
</protein>
<comment type="caution">
    <text evidence="1">The sequence shown here is derived from an EMBL/GenBank/DDBJ whole genome shotgun (WGS) entry which is preliminary data.</text>
</comment>
<evidence type="ECO:0000313" key="1">
    <source>
        <dbReference type="EMBL" id="RYR51733.1"/>
    </source>
</evidence>
<dbReference type="AlphaFoldDB" id="A0A445CLG7"/>
<evidence type="ECO:0000313" key="2">
    <source>
        <dbReference type="Proteomes" id="UP000289738"/>
    </source>
</evidence>
<keyword evidence="2" id="KW-1185">Reference proteome</keyword>
<organism evidence="1 2">
    <name type="scientific">Arachis hypogaea</name>
    <name type="common">Peanut</name>
    <dbReference type="NCBI Taxonomy" id="3818"/>
    <lineage>
        <taxon>Eukaryota</taxon>
        <taxon>Viridiplantae</taxon>
        <taxon>Streptophyta</taxon>
        <taxon>Embryophyta</taxon>
        <taxon>Tracheophyta</taxon>
        <taxon>Spermatophyta</taxon>
        <taxon>Magnoliopsida</taxon>
        <taxon>eudicotyledons</taxon>
        <taxon>Gunneridae</taxon>
        <taxon>Pentapetalae</taxon>
        <taxon>rosids</taxon>
        <taxon>fabids</taxon>
        <taxon>Fabales</taxon>
        <taxon>Fabaceae</taxon>
        <taxon>Papilionoideae</taxon>
        <taxon>50 kb inversion clade</taxon>
        <taxon>dalbergioids sensu lato</taxon>
        <taxon>Dalbergieae</taxon>
        <taxon>Pterocarpus clade</taxon>
        <taxon>Arachis</taxon>
    </lineage>
</organism>
<dbReference type="Proteomes" id="UP000289738">
    <property type="component" value="Chromosome A06"/>
</dbReference>
<name>A0A445CLG7_ARAHY</name>
<reference evidence="1 2" key="1">
    <citation type="submission" date="2019-01" db="EMBL/GenBank/DDBJ databases">
        <title>Sequencing of cultivated peanut Arachis hypogaea provides insights into genome evolution and oil improvement.</title>
        <authorList>
            <person name="Chen X."/>
        </authorList>
    </citation>
    <scope>NUCLEOTIDE SEQUENCE [LARGE SCALE GENOMIC DNA]</scope>
    <source>
        <strain evidence="2">cv. Fuhuasheng</strain>
        <tissue evidence="1">Leaves</tissue>
    </source>
</reference>
<proteinExistence type="predicted"/>